<organism evidence="3 4">
    <name type="scientific">Streptosporangium subroseum</name>
    <dbReference type="NCBI Taxonomy" id="106412"/>
    <lineage>
        <taxon>Bacteria</taxon>
        <taxon>Bacillati</taxon>
        <taxon>Actinomycetota</taxon>
        <taxon>Actinomycetes</taxon>
        <taxon>Streptosporangiales</taxon>
        <taxon>Streptosporangiaceae</taxon>
        <taxon>Streptosporangium</taxon>
    </lineage>
</organism>
<dbReference type="GO" id="GO:0016887">
    <property type="term" value="F:ATP hydrolysis activity"/>
    <property type="evidence" value="ECO:0007669"/>
    <property type="project" value="InterPro"/>
</dbReference>
<evidence type="ECO:0000313" key="3">
    <source>
        <dbReference type="EMBL" id="SNR93147.1"/>
    </source>
</evidence>
<dbReference type="PIRSF" id="PIRSF029347">
    <property type="entry name" value="RecF"/>
    <property type="match status" value="1"/>
</dbReference>
<keyword evidence="4" id="KW-1185">Reference proteome</keyword>
<dbReference type="OrthoDB" id="104167at2"/>
<gene>
    <name evidence="3" type="ORF">SAMN05216276_1001287</name>
</gene>
<evidence type="ECO:0000259" key="2">
    <source>
        <dbReference type="Pfam" id="PF13304"/>
    </source>
</evidence>
<feature type="domain" description="ATPase AAA-type core" evidence="2">
    <location>
        <begin position="30"/>
        <end position="110"/>
    </location>
</feature>
<dbReference type="InterPro" id="IPR027417">
    <property type="entry name" value="P-loop_NTPase"/>
</dbReference>
<dbReference type="PANTHER" id="PTHR32182">
    <property type="entry name" value="DNA REPLICATION AND REPAIR PROTEIN RECF"/>
    <property type="match status" value="1"/>
</dbReference>
<reference evidence="3 4" key="1">
    <citation type="submission" date="2017-06" db="EMBL/GenBank/DDBJ databases">
        <authorList>
            <person name="Kim H.J."/>
            <person name="Triplett B.A."/>
        </authorList>
    </citation>
    <scope>NUCLEOTIDE SEQUENCE [LARGE SCALE GENOMIC DNA]</scope>
    <source>
        <strain evidence="3 4">CGMCC 4.2132</strain>
    </source>
</reference>
<keyword evidence="1" id="KW-0742">SOS response</keyword>
<accession>A0A239ABZ0</accession>
<dbReference type="InterPro" id="IPR014555">
    <property type="entry name" value="RecF-like"/>
</dbReference>
<dbReference type="SUPFAM" id="SSF52540">
    <property type="entry name" value="P-loop containing nucleoside triphosphate hydrolases"/>
    <property type="match status" value="1"/>
</dbReference>
<feature type="domain" description="ATPase AAA-type core" evidence="2">
    <location>
        <begin position="221"/>
        <end position="333"/>
    </location>
</feature>
<dbReference type="GO" id="GO:0009432">
    <property type="term" value="P:SOS response"/>
    <property type="evidence" value="ECO:0007669"/>
    <property type="project" value="UniProtKB-KW"/>
</dbReference>
<evidence type="ECO:0000256" key="1">
    <source>
        <dbReference type="ARBA" id="ARBA00023236"/>
    </source>
</evidence>
<dbReference type="AlphaFoldDB" id="A0A239ABZ0"/>
<dbReference type="Proteomes" id="UP000198282">
    <property type="component" value="Unassembled WGS sequence"/>
</dbReference>
<dbReference type="Gene3D" id="3.40.50.300">
    <property type="entry name" value="P-loop containing nucleotide triphosphate hydrolases"/>
    <property type="match status" value="2"/>
</dbReference>
<dbReference type="InterPro" id="IPR003959">
    <property type="entry name" value="ATPase_AAA_core"/>
</dbReference>
<dbReference type="Pfam" id="PF13304">
    <property type="entry name" value="AAA_21"/>
    <property type="match status" value="2"/>
</dbReference>
<name>A0A239ABZ0_9ACTN</name>
<keyword evidence="1" id="KW-0227">DNA damage</keyword>
<dbReference type="GO" id="GO:0005524">
    <property type="term" value="F:ATP binding"/>
    <property type="evidence" value="ECO:0007669"/>
    <property type="project" value="InterPro"/>
</dbReference>
<dbReference type="EMBL" id="FZOD01000001">
    <property type="protein sequence ID" value="SNR93147.1"/>
    <property type="molecule type" value="Genomic_DNA"/>
</dbReference>
<protein>
    <submittedName>
        <fullName evidence="3">Predicted ATPase</fullName>
    </submittedName>
</protein>
<sequence length="387" mass="42276">MGQALPFLRRAKVTDYKSIASCEVVFTPLLVLLGPNGTGKSNFVDALRFVADALESTPADAVAKRGGLDEVFRRVPEPVDRFTVYLELVIEAAGQPTPVEYGFTIGRDSTGRRPLVVLEEHCVIHRGQGESGSGEIRFDVMAGRVIGGGGIEQDRLYLPLAATQEDFSDVYYALRDMLFHHLDVDEMRQFHSDQRTGRIDYSGERIGSVLGELTFRYPVFKARIDDYLKAIVPDALGMDERLIDKYSTVELRTRDGERPFGPEAISVGTLHAAGVLAALFQPAVLDGRATLVAIEEPETALHPAAAGALFDALTEASERVQVVITTQSADLLDRDDFDPASVRVVTMNGGVTVIGKVDEVSRRLVEDKRTTLGELMRGGQLQPEAGE</sequence>
<proteinExistence type="predicted"/>
<dbReference type="PANTHER" id="PTHR32182:SF25">
    <property type="entry name" value="SLR1056 PROTEIN"/>
    <property type="match status" value="1"/>
</dbReference>
<evidence type="ECO:0000313" key="4">
    <source>
        <dbReference type="Proteomes" id="UP000198282"/>
    </source>
</evidence>
<dbReference type="GO" id="GO:0000731">
    <property type="term" value="P:DNA synthesis involved in DNA repair"/>
    <property type="evidence" value="ECO:0007669"/>
    <property type="project" value="TreeGrafter"/>
</dbReference>
<dbReference type="GO" id="GO:0006302">
    <property type="term" value="P:double-strand break repair"/>
    <property type="evidence" value="ECO:0007669"/>
    <property type="project" value="TreeGrafter"/>
</dbReference>